<dbReference type="EMBL" id="VSRR010113858">
    <property type="protein sequence ID" value="MPC98390.1"/>
    <property type="molecule type" value="Genomic_DNA"/>
</dbReference>
<dbReference type="Proteomes" id="UP000324222">
    <property type="component" value="Unassembled WGS sequence"/>
</dbReference>
<gene>
    <name evidence="1" type="ORF">E2C01_093759</name>
</gene>
<comment type="caution">
    <text evidence="1">The sequence shown here is derived from an EMBL/GenBank/DDBJ whole genome shotgun (WGS) entry which is preliminary data.</text>
</comment>
<evidence type="ECO:0000313" key="1">
    <source>
        <dbReference type="EMBL" id="MPC98390.1"/>
    </source>
</evidence>
<proteinExistence type="predicted"/>
<evidence type="ECO:0000313" key="2">
    <source>
        <dbReference type="Proteomes" id="UP000324222"/>
    </source>
</evidence>
<organism evidence="1 2">
    <name type="scientific">Portunus trituberculatus</name>
    <name type="common">Swimming crab</name>
    <name type="synonym">Neptunus trituberculatus</name>
    <dbReference type="NCBI Taxonomy" id="210409"/>
    <lineage>
        <taxon>Eukaryota</taxon>
        <taxon>Metazoa</taxon>
        <taxon>Ecdysozoa</taxon>
        <taxon>Arthropoda</taxon>
        <taxon>Crustacea</taxon>
        <taxon>Multicrustacea</taxon>
        <taxon>Malacostraca</taxon>
        <taxon>Eumalacostraca</taxon>
        <taxon>Eucarida</taxon>
        <taxon>Decapoda</taxon>
        <taxon>Pleocyemata</taxon>
        <taxon>Brachyura</taxon>
        <taxon>Eubrachyura</taxon>
        <taxon>Portunoidea</taxon>
        <taxon>Portunidae</taxon>
        <taxon>Portuninae</taxon>
        <taxon>Portunus</taxon>
    </lineage>
</organism>
<accession>A0A5B7JNJ9</accession>
<dbReference type="AlphaFoldDB" id="A0A5B7JNJ9"/>
<reference evidence="1 2" key="1">
    <citation type="submission" date="2019-05" db="EMBL/GenBank/DDBJ databases">
        <title>Another draft genome of Portunus trituberculatus and its Hox gene families provides insights of decapod evolution.</title>
        <authorList>
            <person name="Jeong J.-H."/>
            <person name="Song I."/>
            <person name="Kim S."/>
            <person name="Choi T."/>
            <person name="Kim D."/>
            <person name="Ryu S."/>
            <person name="Kim W."/>
        </authorList>
    </citation>
    <scope>NUCLEOTIDE SEQUENCE [LARGE SCALE GENOMIC DNA]</scope>
    <source>
        <tissue evidence="1">Muscle</tissue>
    </source>
</reference>
<keyword evidence="2" id="KW-1185">Reference proteome</keyword>
<name>A0A5B7JNJ9_PORTR</name>
<protein>
    <submittedName>
        <fullName evidence="1">Uncharacterized protein</fullName>
    </submittedName>
</protein>
<sequence>MFPRPHLTQWPSAAAPTLALLTLSEGARGGGLLEGKVMRWRGGERVKTGMVVLVLLKCAWSDGKVRVRFLPVLYTILRGEGASRLLPLRHGICVSREARAMNQMTPCLAHPAPPAPP</sequence>